<dbReference type="Pfam" id="PF13246">
    <property type="entry name" value="Cation_ATPase"/>
    <property type="match status" value="1"/>
</dbReference>
<reference evidence="14 15" key="1">
    <citation type="submission" date="2024-02" db="EMBL/GenBank/DDBJ databases">
        <authorList>
            <person name="Chen Y."/>
            <person name="Shah S."/>
            <person name="Dougan E. K."/>
            <person name="Thang M."/>
            <person name="Chan C."/>
        </authorList>
    </citation>
    <scope>NUCLEOTIDE SEQUENCE [LARGE SCALE GENOMIC DNA]</scope>
</reference>
<evidence type="ECO:0000256" key="11">
    <source>
        <dbReference type="SAM" id="Phobius"/>
    </source>
</evidence>
<dbReference type="InterPro" id="IPR044492">
    <property type="entry name" value="P_typ_ATPase_HD_dom"/>
</dbReference>
<dbReference type="Gene3D" id="3.40.50.1000">
    <property type="entry name" value="HAD superfamily/HAD-like"/>
    <property type="match status" value="1"/>
</dbReference>
<keyword evidence="6" id="KW-0460">Magnesium</keyword>
<dbReference type="InterPro" id="IPR036412">
    <property type="entry name" value="HAD-like_sf"/>
</dbReference>
<evidence type="ECO:0000313" key="14">
    <source>
        <dbReference type="EMBL" id="CAK9088734.1"/>
    </source>
</evidence>
<organism evidence="14 15">
    <name type="scientific">Durusdinium trenchii</name>
    <dbReference type="NCBI Taxonomy" id="1381693"/>
    <lineage>
        <taxon>Eukaryota</taxon>
        <taxon>Sar</taxon>
        <taxon>Alveolata</taxon>
        <taxon>Dinophyceae</taxon>
        <taxon>Suessiales</taxon>
        <taxon>Symbiodiniaceae</taxon>
        <taxon>Durusdinium</taxon>
    </lineage>
</organism>
<protein>
    <submittedName>
        <fullName evidence="14">Endoplasmic reticulum transmembrane helix translocase (P-type ATPase cta4) (P5A-type ATPase cta4) (Sporulation protein essential for vegetative growth 4)</fullName>
    </submittedName>
</protein>
<evidence type="ECO:0000256" key="1">
    <source>
        <dbReference type="ARBA" id="ARBA00004141"/>
    </source>
</evidence>
<dbReference type="PANTHER" id="PTHR45630">
    <property type="entry name" value="CATION-TRANSPORTING ATPASE-RELATED"/>
    <property type="match status" value="1"/>
</dbReference>
<dbReference type="NCBIfam" id="TIGR01657">
    <property type="entry name" value="P-ATPase-V"/>
    <property type="match status" value="1"/>
</dbReference>
<dbReference type="PANTHER" id="PTHR45630:SF6">
    <property type="entry name" value="CATION-TRANSPORTING P-TYPE ATPASE N-TERMINAL DOMAIN-CONTAINING PROTEIN"/>
    <property type="match status" value="1"/>
</dbReference>
<keyword evidence="2 11" id="KW-0812">Transmembrane</keyword>
<dbReference type="InterPro" id="IPR023214">
    <property type="entry name" value="HAD_sf"/>
</dbReference>
<feature type="domain" description="P-type ATPase A" evidence="12">
    <location>
        <begin position="357"/>
        <end position="428"/>
    </location>
</feature>
<dbReference type="SUPFAM" id="SSF81665">
    <property type="entry name" value="Calcium ATPase, transmembrane domain M"/>
    <property type="match status" value="1"/>
</dbReference>
<keyword evidence="4" id="KW-0547">Nucleotide-binding</keyword>
<feature type="transmembrane region" description="Helical" evidence="11">
    <location>
        <begin position="1399"/>
        <end position="1424"/>
    </location>
</feature>
<dbReference type="Pfam" id="PF00122">
    <property type="entry name" value="E1-E2_ATPase"/>
    <property type="match status" value="1"/>
</dbReference>
<keyword evidence="5" id="KW-0067">ATP-binding</keyword>
<feature type="transmembrane region" description="Helical" evidence="11">
    <location>
        <begin position="1215"/>
        <end position="1236"/>
    </location>
</feature>
<proteinExistence type="predicted"/>
<dbReference type="EMBL" id="CAXAMM010039762">
    <property type="protein sequence ID" value="CAK9088734.1"/>
    <property type="molecule type" value="Genomic_DNA"/>
</dbReference>
<gene>
    <name evidence="14" type="ORF">SCF082_LOCUS41914</name>
</gene>
<keyword evidence="8 11" id="KW-1133">Transmembrane helix</keyword>
<evidence type="ECO:0000256" key="10">
    <source>
        <dbReference type="SAM" id="Coils"/>
    </source>
</evidence>
<dbReference type="InterPro" id="IPR023299">
    <property type="entry name" value="ATPase_P-typ_cyto_dom_N"/>
</dbReference>
<evidence type="ECO:0000256" key="3">
    <source>
        <dbReference type="ARBA" id="ARBA00022723"/>
    </source>
</evidence>
<dbReference type="PROSITE" id="PS00154">
    <property type="entry name" value="ATPASE_E1_E2"/>
    <property type="match status" value="1"/>
</dbReference>
<dbReference type="SFLD" id="SFLDF00027">
    <property type="entry name" value="p-type_atpase"/>
    <property type="match status" value="1"/>
</dbReference>
<evidence type="ECO:0000256" key="2">
    <source>
        <dbReference type="ARBA" id="ARBA00022692"/>
    </source>
</evidence>
<evidence type="ECO:0000256" key="9">
    <source>
        <dbReference type="ARBA" id="ARBA00023136"/>
    </source>
</evidence>
<evidence type="ECO:0000256" key="5">
    <source>
        <dbReference type="ARBA" id="ARBA00022840"/>
    </source>
</evidence>
<sequence length="1443" mass="159860">MKLRHPNGVAHVRLLVKAPWKRYVVAAFFVAYYSMSVKLWSDTVGQPHQWALEEQKRLIKEKAEAAKEKGLSFTSGQQDRKDTELELDEESLPSQYMPGAVACVFIFVNIVVHLLFHLMCIWSIAFRALFLFQPARRVTPGSFVRVTPHANKGKADICLVHESEVTLNCHFKFQYQNFEFVDAGVEDAELLGDVDLPGIHLIQCPTNQPWRSYRDSEGLATSGQVASAQDKYGPNIFDLPKPTFIQLYQKQLISPLVIFQLFSSALWVMDTMWRYTCFTLGSILLFEASTVFQRLKSMATLRGMSTKSFNVYVFRCGTWEDRPIEDLLPGDLISLHTKADEHQPETEGEKPPEKKDTLVPCDCLIINGSAIVNEATLTGESVPQMKDAMGHGTDPDLVVDCFGTHRIHALFSGTSLIQTTAPERVRKSKSDHSDPTCPPDEGILCFVLRTGFNSSQGELMRMIEFSTESVGADVVETALQLAFLLVFALVAAGYVMKKASEDPTRPTYKTLIRCTQIITSVVPPSLPMQMAFAVNTALMSLLKGGIYCTEPFRVPYAGRVSHCFFDKTGTLTSDQMVAVGIINAGGSSGSSAPKVAQVKDANPMACVVIAGCHSLIEVENKLLGDPIEVAALRSISWSYQPSSSTASPTNWRAKEITIARQKTYMAGLKDDIESDKKEKEEVTKKLQELEKSLKQDRTEASKLTVQIKHRYHFSSDLQRMSTICKVASSTEKCQSGVYSLVKGSPEAIAKLLVQKPSWYESSYKSMAEQGQRVLALGYARLVDATDLANKPREEVEKSLTFAGFIAFKCETRKDSMLVIRSLQDSSHTCVMLTGDAPLTALSVAVEVGIATFDPQKALVLAECGESVEWRPAITSANSKAEPVKFEASGIQKLSESCDLIITGAPLERAWQMEDSAVMQAQLSSVKIFARLSPFQKEQIIQAVRRSEKSYSFMCGDGGNDVGALKEADVGLALLSGFGNANVDAKGEEGDKKEATDGKAEDALEAVRKENQQKAQEIMQKSKVEMERKRKDLVSKQQEWIQEELEARKARGEDVGVMAQFGAMKAVMGRLQTEMKKEQEMQQKKHGNAFAAGAAKWAEGLDSMEDTPMVQLGDASTAAPFTTRTPSISSVVDIIRQGRCTLLSAVQQMQMMMLESMIAAYTMSTMSVDGTRPSEPQMMASGVFVGIASLAFSFARPLDRMHPVRPLSSVFHPANLFSMLGQLAIHLFCMVYIANLAKEVMGEEAVRDIIEFEKERNKRIEAMTEEEMSEWNWFSSVPFKSNLLNTCCWLVETAQQVSVIFVNYKGRPWMKGLLENQPLFLSLFVCIGMVAVCAWGVIPFLNSTLNLEVVPEELRMKVIWTLLASLVGTFIWDRLMVAVCAPHIMAAQLEEAKATTWKDFIPLLQTAGMILGGGLLLASGNPLLWGGAFMMYRNWKKTSEAPKP</sequence>
<dbReference type="SUPFAM" id="SSF56784">
    <property type="entry name" value="HAD-like"/>
    <property type="match status" value="1"/>
</dbReference>
<feature type="transmembrane region" description="Helical" evidence="11">
    <location>
        <begin position="99"/>
        <end position="126"/>
    </location>
</feature>
<dbReference type="InterPro" id="IPR008250">
    <property type="entry name" value="ATPase_P-typ_transduc_dom_A_sf"/>
</dbReference>
<keyword evidence="9 11" id="KW-0472">Membrane</keyword>
<dbReference type="InterPro" id="IPR018303">
    <property type="entry name" value="ATPase_P-typ_P_site"/>
</dbReference>
<dbReference type="InterPro" id="IPR006544">
    <property type="entry name" value="P-type_TPase_V"/>
</dbReference>
<dbReference type="InterPro" id="IPR023298">
    <property type="entry name" value="ATPase_P-typ_TM_dom_sf"/>
</dbReference>
<evidence type="ECO:0000259" key="12">
    <source>
        <dbReference type="Pfam" id="PF00122"/>
    </source>
</evidence>
<evidence type="ECO:0000313" key="15">
    <source>
        <dbReference type="Proteomes" id="UP001642464"/>
    </source>
</evidence>
<dbReference type="Gene3D" id="3.40.1110.10">
    <property type="entry name" value="Calcium-transporting ATPase, cytoplasmic domain N"/>
    <property type="match status" value="1"/>
</dbReference>
<feature type="transmembrane region" description="Helical" evidence="11">
    <location>
        <begin position="1318"/>
        <end position="1337"/>
    </location>
</feature>
<name>A0ABP0QL26_9DINO</name>
<evidence type="ECO:0000256" key="4">
    <source>
        <dbReference type="ARBA" id="ARBA00022741"/>
    </source>
</evidence>
<keyword evidence="3" id="KW-0479">Metal-binding</keyword>
<comment type="subcellular location">
    <subcellularLocation>
        <location evidence="1">Membrane</location>
        <topology evidence="1">Multi-pass membrane protein</topology>
    </subcellularLocation>
</comment>
<dbReference type="SFLD" id="SFLDS00003">
    <property type="entry name" value="Haloacid_Dehalogenase"/>
    <property type="match status" value="1"/>
</dbReference>
<dbReference type="SUPFAM" id="SSF81660">
    <property type="entry name" value="Metal cation-transporting ATPase, ATP-binding domain N"/>
    <property type="match status" value="1"/>
</dbReference>
<dbReference type="SUPFAM" id="SSF81653">
    <property type="entry name" value="Calcium ATPase, transduction domain A"/>
    <property type="match status" value="1"/>
</dbReference>
<evidence type="ECO:0000256" key="6">
    <source>
        <dbReference type="ARBA" id="ARBA00022842"/>
    </source>
</evidence>
<dbReference type="Pfam" id="PF00690">
    <property type="entry name" value="Cation_ATPase_N"/>
    <property type="match status" value="1"/>
</dbReference>
<keyword evidence="10" id="KW-0175">Coiled coil</keyword>
<comment type="caution">
    <text evidence="14">The sequence shown here is derived from an EMBL/GenBank/DDBJ whole genome shotgun (WGS) entry which is preliminary data.</text>
</comment>
<accession>A0ABP0QL26</accession>
<feature type="domain" description="Cation-transporting P-type ATPase N-terminal" evidence="13">
    <location>
        <begin position="216"/>
        <end position="267"/>
    </location>
</feature>
<evidence type="ECO:0000256" key="7">
    <source>
        <dbReference type="ARBA" id="ARBA00022967"/>
    </source>
</evidence>
<keyword evidence="15" id="KW-1185">Reference proteome</keyword>
<evidence type="ECO:0000256" key="8">
    <source>
        <dbReference type="ARBA" id="ARBA00022989"/>
    </source>
</evidence>
<dbReference type="PRINTS" id="PR00119">
    <property type="entry name" value="CATATPASE"/>
</dbReference>
<dbReference type="PROSITE" id="PS01229">
    <property type="entry name" value="COF_2"/>
    <property type="match status" value="1"/>
</dbReference>
<dbReference type="Gene3D" id="2.70.150.10">
    <property type="entry name" value="Calcium-transporting ATPase, cytoplasmic transduction domain A"/>
    <property type="match status" value="1"/>
</dbReference>
<keyword evidence="7" id="KW-1278">Translocase</keyword>
<dbReference type="Proteomes" id="UP001642464">
    <property type="component" value="Unassembled WGS sequence"/>
</dbReference>
<dbReference type="InterPro" id="IPR059000">
    <property type="entry name" value="ATPase_P-type_domA"/>
</dbReference>
<dbReference type="SFLD" id="SFLDG00002">
    <property type="entry name" value="C1.7:_P-type_atpase_like"/>
    <property type="match status" value="1"/>
</dbReference>
<feature type="coiled-coil region" evidence="10">
    <location>
        <begin position="665"/>
        <end position="706"/>
    </location>
</feature>
<dbReference type="InterPro" id="IPR004014">
    <property type="entry name" value="ATPase_P-typ_cation-transptr_N"/>
</dbReference>
<evidence type="ECO:0000259" key="13">
    <source>
        <dbReference type="Pfam" id="PF00690"/>
    </source>
</evidence>